<protein>
    <submittedName>
        <fullName evidence="2">Uncharacterized protein</fullName>
    </submittedName>
</protein>
<comment type="caution">
    <text evidence="2">The sequence shown here is derived from an EMBL/GenBank/DDBJ whole genome shotgun (WGS) entry which is preliminary data.</text>
</comment>
<keyword evidence="1" id="KW-0472">Membrane</keyword>
<dbReference type="RefSeq" id="WP_128560459.1">
    <property type="nucleotide sequence ID" value="NZ_BPQH01000001.1"/>
</dbReference>
<reference evidence="2" key="1">
    <citation type="journal article" date="2021" name="Front. Microbiol.">
        <title>Comprehensive Comparative Genomics and Phenotyping of Methylobacterium Species.</title>
        <authorList>
            <person name="Alessa O."/>
            <person name="Ogura Y."/>
            <person name="Fujitani Y."/>
            <person name="Takami H."/>
            <person name="Hayashi T."/>
            <person name="Sahin N."/>
            <person name="Tani A."/>
        </authorList>
    </citation>
    <scope>NUCLEOTIDE SEQUENCE</scope>
    <source>
        <strain evidence="2">KCTC 52305</strain>
    </source>
</reference>
<evidence type="ECO:0000313" key="2">
    <source>
        <dbReference type="EMBL" id="GJD47514.1"/>
    </source>
</evidence>
<proteinExistence type="predicted"/>
<feature type="transmembrane region" description="Helical" evidence="1">
    <location>
        <begin position="43"/>
        <end position="61"/>
    </location>
</feature>
<name>A0ABQ4QR77_9HYPH</name>
<organism evidence="2 3">
    <name type="scientific">Methylobacterium crusticola</name>
    <dbReference type="NCBI Taxonomy" id="1697972"/>
    <lineage>
        <taxon>Bacteria</taxon>
        <taxon>Pseudomonadati</taxon>
        <taxon>Pseudomonadota</taxon>
        <taxon>Alphaproteobacteria</taxon>
        <taxon>Hyphomicrobiales</taxon>
        <taxon>Methylobacteriaceae</taxon>
        <taxon>Methylobacterium</taxon>
    </lineage>
</organism>
<evidence type="ECO:0000313" key="3">
    <source>
        <dbReference type="Proteomes" id="UP001055167"/>
    </source>
</evidence>
<keyword evidence="1" id="KW-0812">Transmembrane</keyword>
<feature type="transmembrane region" description="Helical" evidence="1">
    <location>
        <begin position="81"/>
        <end position="106"/>
    </location>
</feature>
<dbReference type="Proteomes" id="UP001055167">
    <property type="component" value="Unassembled WGS sequence"/>
</dbReference>
<accession>A0ABQ4QR77</accession>
<keyword evidence="3" id="KW-1185">Reference proteome</keyword>
<keyword evidence="1" id="KW-1133">Transmembrane helix</keyword>
<evidence type="ECO:0000256" key="1">
    <source>
        <dbReference type="SAM" id="Phobius"/>
    </source>
</evidence>
<gene>
    <name evidence="2" type="ORF">OPKNFCMD_0222</name>
</gene>
<dbReference type="EMBL" id="BPQH01000001">
    <property type="protein sequence ID" value="GJD47514.1"/>
    <property type="molecule type" value="Genomic_DNA"/>
</dbReference>
<reference evidence="2" key="2">
    <citation type="submission" date="2021-08" db="EMBL/GenBank/DDBJ databases">
        <authorList>
            <person name="Tani A."/>
            <person name="Ola A."/>
            <person name="Ogura Y."/>
            <person name="Katsura K."/>
            <person name="Hayashi T."/>
        </authorList>
    </citation>
    <scope>NUCLEOTIDE SEQUENCE</scope>
    <source>
        <strain evidence="2">KCTC 52305</strain>
    </source>
</reference>
<sequence>MHRKLPPGTGSPEDFEKDLSFTETMARAEWDHRKRLSASILSAFTRVNIGILLIVCIMYGVDTWVAVSSDKPDLQRTIDAKVVMTLIGATTVQFGAISLGVSNWLFPKGK</sequence>